<organism evidence="1 2">
    <name type="scientific">Melia azedarach</name>
    <name type="common">Chinaberry tree</name>
    <dbReference type="NCBI Taxonomy" id="155640"/>
    <lineage>
        <taxon>Eukaryota</taxon>
        <taxon>Viridiplantae</taxon>
        <taxon>Streptophyta</taxon>
        <taxon>Embryophyta</taxon>
        <taxon>Tracheophyta</taxon>
        <taxon>Spermatophyta</taxon>
        <taxon>Magnoliopsida</taxon>
        <taxon>eudicotyledons</taxon>
        <taxon>Gunneridae</taxon>
        <taxon>Pentapetalae</taxon>
        <taxon>rosids</taxon>
        <taxon>malvids</taxon>
        <taxon>Sapindales</taxon>
        <taxon>Meliaceae</taxon>
        <taxon>Melia</taxon>
    </lineage>
</organism>
<protein>
    <submittedName>
        <fullName evidence="1">Trichome birefringence-like 22</fullName>
    </submittedName>
</protein>
<sequence>MKSSSSPLFLDKLHIHCSKKERCSIMGRLAPFLFSSLALTTIFSFLFLHSPSPLKIMPKNGYDQKLSLIEPHKENFHEKCDLFKGHWVPEFRGSQYTNSSCATIPISKNCFRHGRKDSDFLNWRWKPDNCELARFDAKAFLKILRGKKLAFIGDSVARNHLESLLCLLSQEEIGIDVYKDAEDRHRIWYFTEHDFTLTMLWSKFLVVGEERMINGSSSGVFDLYLDKIDDKWVRDLPIVDYAIISNAHWFFRPIYLHQASNVIGCVYCSEPNVTKYDVLDAIGMSFRAALRYINECKQCKKIVTLLRTFSPAHFENGTWNTGGSCNRTSPYGEREIDLTDYQWKLRSIQVEEIERARNEAGKKGRKRFRVLDVTRAMLMRPDGHPGAYWGNKWMKGYNDCVHWCLPGPIDVWNDFLMAFLTEEAGLIS</sequence>
<proteinExistence type="predicted"/>
<reference evidence="1 2" key="1">
    <citation type="journal article" date="2023" name="Science">
        <title>Complex scaffold remodeling in plant triterpene biosynthesis.</title>
        <authorList>
            <person name="De La Pena R."/>
            <person name="Hodgson H."/>
            <person name="Liu J.C."/>
            <person name="Stephenson M.J."/>
            <person name="Martin A.C."/>
            <person name="Owen C."/>
            <person name="Harkess A."/>
            <person name="Leebens-Mack J."/>
            <person name="Jimenez L.E."/>
            <person name="Osbourn A."/>
            <person name="Sattely E.S."/>
        </authorList>
    </citation>
    <scope>NUCLEOTIDE SEQUENCE [LARGE SCALE GENOMIC DNA]</scope>
    <source>
        <strain evidence="2">cv. JPN11</strain>
        <tissue evidence="1">Leaf</tissue>
    </source>
</reference>
<name>A0ACC1Z073_MELAZ</name>
<dbReference type="Proteomes" id="UP001164539">
    <property type="component" value="Chromosome 1"/>
</dbReference>
<evidence type="ECO:0000313" key="1">
    <source>
        <dbReference type="EMBL" id="KAJ4729153.1"/>
    </source>
</evidence>
<gene>
    <name evidence="1" type="ORF">OWV82_001977</name>
</gene>
<dbReference type="EMBL" id="CM051394">
    <property type="protein sequence ID" value="KAJ4729153.1"/>
    <property type="molecule type" value="Genomic_DNA"/>
</dbReference>
<keyword evidence="2" id="KW-1185">Reference proteome</keyword>
<accession>A0ACC1Z073</accession>
<comment type="caution">
    <text evidence="1">The sequence shown here is derived from an EMBL/GenBank/DDBJ whole genome shotgun (WGS) entry which is preliminary data.</text>
</comment>
<evidence type="ECO:0000313" key="2">
    <source>
        <dbReference type="Proteomes" id="UP001164539"/>
    </source>
</evidence>